<evidence type="ECO:0000313" key="2">
    <source>
        <dbReference type="EMBL" id="CAB4768443.1"/>
    </source>
</evidence>
<sequence length="191" mass="21602">MTDHDSDKQHGFHRHGDNAFVAEFSQSEREVLINLVEQIIELLGERTDNHVDDPLAAMVGITTHDSPPEDDVLLRLLPNAYADQVDAAEFRRYTESTLRSKKYGHSMSMRITLKSAEDGIIEFDHDGANDWLGAMNDIRLALGVRLKVEQTSHEELELLAPDDPMRGVYAVYSWLGWLQESLIVALMDEAI</sequence>
<dbReference type="Pfam" id="PF09438">
    <property type="entry name" value="DUF2017"/>
    <property type="match status" value="1"/>
</dbReference>
<dbReference type="EMBL" id="CAFBOQ010000031">
    <property type="protein sequence ID" value="CAB4989955.1"/>
    <property type="molecule type" value="Genomic_DNA"/>
</dbReference>
<proteinExistence type="predicted"/>
<evidence type="ECO:0000313" key="5">
    <source>
        <dbReference type="EMBL" id="CAB4989955.1"/>
    </source>
</evidence>
<reference evidence="2" key="1">
    <citation type="submission" date="2020-05" db="EMBL/GenBank/DDBJ databases">
        <authorList>
            <person name="Chiriac C."/>
            <person name="Salcher M."/>
            <person name="Ghai R."/>
            <person name="Kavagutti S V."/>
        </authorList>
    </citation>
    <scope>NUCLEOTIDE SEQUENCE</scope>
</reference>
<evidence type="ECO:0000313" key="6">
    <source>
        <dbReference type="EMBL" id="CAB5050251.1"/>
    </source>
</evidence>
<dbReference type="EMBL" id="CAFBQD010000022">
    <property type="protein sequence ID" value="CAB5050251.1"/>
    <property type="molecule type" value="Genomic_DNA"/>
</dbReference>
<dbReference type="InterPro" id="IPR018561">
    <property type="entry name" value="AosR"/>
</dbReference>
<dbReference type="EMBL" id="CAFBQM010000028">
    <property type="protein sequence ID" value="CAB5058021.1"/>
    <property type="molecule type" value="Genomic_DNA"/>
</dbReference>
<gene>
    <name evidence="1" type="ORF">UFOPK2627_00840</name>
    <name evidence="2" type="ORF">UFOPK2879_00855</name>
    <name evidence="3" type="ORF">UFOPK3078_00922</name>
    <name evidence="4" type="ORF">UFOPK3288_00977</name>
    <name evidence="5" type="ORF">UFOPK3990_01018</name>
    <name evidence="6" type="ORF">UFOPK4245_00892</name>
    <name evidence="7" type="ORF">UFOPK4337_00761</name>
</gene>
<evidence type="ECO:0000313" key="7">
    <source>
        <dbReference type="EMBL" id="CAB5058021.1"/>
    </source>
</evidence>
<evidence type="ECO:0000313" key="4">
    <source>
        <dbReference type="EMBL" id="CAB4854746.1"/>
    </source>
</evidence>
<dbReference type="AlphaFoldDB" id="A0A6J6VC16"/>
<dbReference type="EMBL" id="CAEZYA010000025">
    <property type="protein sequence ID" value="CAB4707272.1"/>
    <property type="molecule type" value="Genomic_DNA"/>
</dbReference>
<name>A0A6J6VC16_9ZZZZ</name>
<accession>A0A6J6VC16</accession>
<organism evidence="2">
    <name type="scientific">freshwater metagenome</name>
    <dbReference type="NCBI Taxonomy" id="449393"/>
    <lineage>
        <taxon>unclassified sequences</taxon>
        <taxon>metagenomes</taxon>
        <taxon>ecological metagenomes</taxon>
    </lineage>
</organism>
<dbReference type="EMBL" id="CAEZZN010000026">
    <property type="protein sequence ID" value="CAB4768443.1"/>
    <property type="molecule type" value="Genomic_DNA"/>
</dbReference>
<evidence type="ECO:0000313" key="1">
    <source>
        <dbReference type="EMBL" id="CAB4707272.1"/>
    </source>
</evidence>
<dbReference type="EMBL" id="CAFBLC010000031">
    <property type="protein sequence ID" value="CAB4854746.1"/>
    <property type="molecule type" value="Genomic_DNA"/>
</dbReference>
<evidence type="ECO:0000313" key="3">
    <source>
        <dbReference type="EMBL" id="CAB4809699.1"/>
    </source>
</evidence>
<protein>
    <submittedName>
        <fullName evidence="2">Unannotated protein</fullName>
    </submittedName>
</protein>
<dbReference type="EMBL" id="CAFAAU010000026">
    <property type="protein sequence ID" value="CAB4809699.1"/>
    <property type="molecule type" value="Genomic_DNA"/>
</dbReference>